<sequence>MPSSKGVSRLICVLWSRRRLRVLSEEEARLVEHFRALSEADRVAMRYLTCAFKEMYRF</sequence>
<reference evidence="1" key="1">
    <citation type="submission" date="2019-09" db="EMBL/GenBank/DDBJ databases">
        <authorList>
            <person name="Chandra G."/>
            <person name="Truman W A."/>
        </authorList>
    </citation>
    <scope>NUCLEOTIDE SEQUENCE</scope>
    <source>
        <strain evidence="1">PS683</strain>
    </source>
</reference>
<dbReference type="EMBL" id="LR700649">
    <property type="protein sequence ID" value="VVM16246.1"/>
    <property type="molecule type" value="Genomic_DNA"/>
</dbReference>
<gene>
    <name evidence="1" type="ORF">PS683_04576</name>
</gene>
<proteinExistence type="predicted"/>
<protein>
    <submittedName>
        <fullName evidence="1">Uncharacterized protein</fullName>
    </submittedName>
</protein>
<dbReference type="AlphaFoldDB" id="A0A5E6TJH3"/>
<organism evidence="1">
    <name type="scientific">Pseudomonas fluorescens</name>
    <dbReference type="NCBI Taxonomy" id="294"/>
    <lineage>
        <taxon>Bacteria</taxon>
        <taxon>Pseudomonadati</taxon>
        <taxon>Pseudomonadota</taxon>
        <taxon>Gammaproteobacteria</taxon>
        <taxon>Pseudomonadales</taxon>
        <taxon>Pseudomonadaceae</taxon>
        <taxon>Pseudomonas</taxon>
    </lineage>
</organism>
<name>A0A5E6TJH3_PSEFL</name>
<evidence type="ECO:0000313" key="1">
    <source>
        <dbReference type="EMBL" id="VVM16246.1"/>
    </source>
</evidence>
<accession>A0A5E6TJH3</accession>